<dbReference type="GO" id="GO:0016829">
    <property type="term" value="F:lyase activity"/>
    <property type="evidence" value="ECO:0007669"/>
    <property type="project" value="UniProtKB-UniRule"/>
</dbReference>
<dbReference type="GO" id="GO:0051604">
    <property type="term" value="P:protein maturation"/>
    <property type="evidence" value="ECO:0007669"/>
    <property type="project" value="UniProtKB-UniRule"/>
</dbReference>
<dbReference type="eggNOG" id="COG1641">
    <property type="taxonomic scope" value="Bacteria"/>
</dbReference>
<keyword evidence="1 2" id="KW-0533">Nickel</keyword>
<dbReference type="HAMAP" id="MF_01074">
    <property type="entry name" value="LarC"/>
    <property type="match status" value="1"/>
</dbReference>
<dbReference type="RefSeq" id="WP_013282348.1">
    <property type="nucleotide sequence ID" value="NC_014388.1"/>
</dbReference>
<sequence length="422" mass="47135">MKTLYVECKMGAAGDMLGAALLSLCEEPEEVVNELNSLGIQNIEYKLEDSEKCGIVGKHLRVIVNGVEEIPEEKLDNDKHVHDDHSHEYEHSHEHEHSHNHDDDHHHHDHRSLYEIEDIIESMNISKDIKSDIREVYELLAEAESSVHGVPVDKIHFHEVGDLDAIADITAVCYLIHKLSPDKIVVSPVNVGGGVVKAAHGILPVPAPATALLLKGIPSYESEVIKSELCTPTGAALIKYFADDFSTQPTMAVEKIGYGTGNKDFPQANVLRVILGETNEDSEYVLELVCNIDDMTAEELGFATEMLFEAGALEVYTIAADMKKNRPGTVLCCVCKQDVRDHLVEQIFKYTTTLGIRENLCNRYVLTREVKKIETPYGEIRKKYAYGYNVTRSKLEYEDLAGIARRTGKSIIELKNEIGEID</sequence>
<dbReference type="NCBIfam" id="TIGR00299">
    <property type="entry name" value="nickel pincer cofactor biosynthesis protein LarC"/>
    <property type="match status" value="1"/>
</dbReference>
<dbReference type="PANTHER" id="PTHR36566">
    <property type="entry name" value="NICKEL INSERTION PROTEIN-RELATED"/>
    <property type="match status" value="1"/>
</dbReference>
<evidence type="ECO:0000256" key="1">
    <source>
        <dbReference type="ARBA" id="ARBA00022596"/>
    </source>
</evidence>
<protein>
    <recommendedName>
        <fullName evidence="2">Pyridinium-3,5-bisthiocarboxylic acid mononucleotide nickel insertion protein</fullName>
        <shortName evidence="2">P2TMN nickel insertion protein</shortName>
        <ecNumber evidence="2">4.99.1.12</ecNumber>
    </recommendedName>
    <alternativeName>
        <fullName evidence="2">Nickel-pincer cofactor biosynthesis protein LarC</fullName>
    </alternativeName>
</protein>
<dbReference type="Proteomes" id="UP000001299">
    <property type="component" value="Chromosome 2"/>
</dbReference>
<reference evidence="4 5" key="1">
    <citation type="journal article" date="2010" name="PLoS ONE">
        <title>The glycobiome of the rumen bacterium Butyrivibrio proteoclasticus B316(T) highlights adaptation to a polysaccharide-rich environment.</title>
        <authorList>
            <person name="Kelly W.J."/>
            <person name="Leahy S.C."/>
            <person name="Altermann E."/>
            <person name="Yeoman C.J."/>
            <person name="Dunne J.C."/>
            <person name="Kong Z."/>
            <person name="Pacheco D.M."/>
            <person name="Li D."/>
            <person name="Noel S.J."/>
            <person name="Moon C.D."/>
            <person name="Cookson A.L."/>
            <person name="Attwood G.T."/>
        </authorList>
    </citation>
    <scope>NUCLEOTIDE SEQUENCE [LARGE SCALE GENOMIC DNA]</scope>
    <source>
        <strain evidence="5">ATCC 51982 / DSM 14932 / B316</strain>
    </source>
</reference>
<evidence type="ECO:0000256" key="3">
    <source>
        <dbReference type="SAM" id="MobiDB-lite"/>
    </source>
</evidence>
<keyword evidence="2" id="KW-0456">Lyase</keyword>
<dbReference type="AlphaFoldDB" id="E0S2R4"/>
<dbReference type="Pfam" id="PF01969">
    <property type="entry name" value="Ni_insertion"/>
    <property type="match status" value="1"/>
</dbReference>
<dbReference type="GO" id="GO:0016151">
    <property type="term" value="F:nickel cation binding"/>
    <property type="evidence" value="ECO:0007669"/>
    <property type="project" value="UniProtKB-UniRule"/>
</dbReference>
<keyword evidence="5" id="KW-1185">Reference proteome</keyword>
<dbReference type="PANTHER" id="PTHR36566:SF1">
    <property type="entry name" value="PYRIDINIUM-3,5-BISTHIOCARBOXYLIC ACID MONONUCLEOTIDE NICKEL INSERTION PROTEIN"/>
    <property type="match status" value="1"/>
</dbReference>
<dbReference type="EC" id="4.99.1.12" evidence="2"/>
<dbReference type="Gene3D" id="3.30.70.1380">
    <property type="entry name" value="Transcriptional regulatory protein pf0864 domain like"/>
    <property type="match status" value="1"/>
</dbReference>
<organism evidence="4 5">
    <name type="scientific">Butyrivibrio proteoclasticus (strain ATCC 51982 / DSM 14932 / B316)</name>
    <name type="common">Clostridium proteoclasticum</name>
    <dbReference type="NCBI Taxonomy" id="515622"/>
    <lineage>
        <taxon>Bacteria</taxon>
        <taxon>Bacillati</taxon>
        <taxon>Bacillota</taxon>
        <taxon>Clostridia</taxon>
        <taxon>Lachnospirales</taxon>
        <taxon>Lachnospiraceae</taxon>
        <taxon>Butyrivibrio</taxon>
    </lineage>
</organism>
<evidence type="ECO:0000313" key="5">
    <source>
        <dbReference type="Proteomes" id="UP000001299"/>
    </source>
</evidence>
<name>E0S2R4_BUTPB</name>
<dbReference type="EMBL" id="CP001811">
    <property type="protein sequence ID" value="ADL35696.1"/>
    <property type="molecule type" value="Genomic_DNA"/>
</dbReference>
<comment type="catalytic activity">
    <reaction evidence="2">
        <text>Ni(II)-pyridinium-3,5-bisthiocarboxylate mononucleotide = pyridinium-3,5-bisthiocarboxylate mononucleotide + Ni(2+)</text>
        <dbReference type="Rhea" id="RHEA:54784"/>
        <dbReference type="ChEBI" id="CHEBI:49786"/>
        <dbReference type="ChEBI" id="CHEBI:137372"/>
        <dbReference type="ChEBI" id="CHEBI:137373"/>
        <dbReference type="EC" id="4.99.1.12"/>
    </reaction>
</comment>
<proteinExistence type="inferred from homology"/>
<dbReference type="InterPro" id="IPR002822">
    <property type="entry name" value="Ni_insertion"/>
</dbReference>
<dbReference type="STRING" id="515622.bpr_III005"/>
<accession>E0S2R4</accession>
<dbReference type="HOGENOM" id="CLU_028523_0_0_9"/>
<evidence type="ECO:0000256" key="2">
    <source>
        <dbReference type="HAMAP-Rule" id="MF_01074"/>
    </source>
</evidence>
<dbReference type="KEGG" id="bpb:bpr_III005"/>
<feature type="region of interest" description="Disordered" evidence="3">
    <location>
        <begin position="73"/>
        <end position="109"/>
    </location>
</feature>
<gene>
    <name evidence="2" type="primary">larC</name>
    <name evidence="4" type="ordered locus">bpr_III005</name>
</gene>
<comment type="function">
    <text evidence="2">Involved in the biosynthesis of a nickel-pincer cofactor ((SCS)Ni(II) pincer complex). Binds Ni(2+), and functions in nickel delivery to pyridinium-3,5-bisthiocarboxylic acid mononucleotide (P2TMN), to form the mature cofactor. Is thus probably required for the activation of nickel-pincer cofactor-dependent enzymes.</text>
</comment>
<comment type="similarity">
    <text evidence="2">Belongs to the LarC family.</text>
</comment>
<evidence type="ECO:0000313" key="4">
    <source>
        <dbReference type="EMBL" id="ADL35696.1"/>
    </source>
</evidence>